<evidence type="ECO:0000313" key="1">
    <source>
        <dbReference type="EMBL" id="TGY92650.1"/>
    </source>
</evidence>
<sequence length="225" mass="25408">MGRKTIFKIAVDIGMTAVLLLLMAYGMVGEALHEWLGAGIFVLFVIHHILNGKWSRNVLKGNYTPMRIVQTFLAAAALLAMAGSMVSGVILSRHVFSFLPIQGGRSFARNLHMVSAYWGLVVLSLHLGIHWGMMMGMAKKLVKKPLPACRRLLQGMACLIAGYGIYAFLKREIGSYMLLKSHFVFFDFEEPLALFLMDYIAVMGLFVWIGHYIYQFILKKWNRKS</sequence>
<keyword evidence="2" id="KW-1185">Reference proteome</keyword>
<protein>
    <submittedName>
        <fullName evidence="1">DUF4405 domain-containing protein</fullName>
    </submittedName>
</protein>
<dbReference type="EMBL" id="SRYA01000046">
    <property type="protein sequence ID" value="TGY92650.1"/>
    <property type="molecule type" value="Genomic_DNA"/>
</dbReference>
<name>A0AC61RRW6_9FIRM</name>
<gene>
    <name evidence="1" type="ORF">E5329_19145</name>
</gene>
<proteinExistence type="predicted"/>
<organism evidence="1 2">
    <name type="scientific">Petralouisia muris</name>
    <dbReference type="NCBI Taxonomy" id="3032872"/>
    <lineage>
        <taxon>Bacteria</taxon>
        <taxon>Bacillati</taxon>
        <taxon>Bacillota</taxon>
        <taxon>Clostridia</taxon>
        <taxon>Lachnospirales</taxon>
        <taxon>Lachnospiraceae</taxon>
        <taxon>Petralouisia</taxon>
    </lineage>
</organism>
<reference evidence="1" key="1">
    <citation type="submission" date="2019-04" db="EMBL/GenBank/DDBJ databases">
        <title>Microbes associate with the intestines of laboratory mice.</title>
        <authorList>
            <person name="Navarre W."/>
            <person name="Wong E."/>
            <person name="Huang K."/>
            <person name="Tropini C."/>
            <person name="Ng K."/>
            <person name="Yu B."/>
        </authorList>
    </citation>
    <scope>NUCLEOTIDE SEQUENCE</scope>
    <source>
        <strain evidence="1">NM01_1-7b</strain>
    </source>
</reference>
<evidence type="ECO:0000313" key="2">
    <source>
        <dbReference type="Proteomes" id="UP000304953"/>
    </source>
</evidence>
<comment type="caution">
    <text evidence="1">The sequence shown here is derived from an EMBL/GenBank/DDBJ whole genome shotgun (WGS) entry which is preliminary data.</text>
</comment>
<dbReference type="Proteomes" id="UP000304953">
    <property type="component" value="Unassembled WGS sequence"/>
</dbReference>
<accession>A0AC61RRW6</accession>